<keyword evidence="1" id="KW-0489">Methyltransferase</keyword>
<dbReference type="Proteomes" id="UP001565283">
    <property type="component" value="Unassembled WGS sequence"/>
</dbReference>
<dbReference type="PANTHER" id="PTHR35276:SF1">
    <property type="entry name" value="TRNA (MNM(5)S(2)U34)-METHYLTRANSFERASE, CHLOROPLASTIC"/>
    <property type="match status" value="1"/>
</dbReference>
<dbReference type="Gene3D" id="3.40.50.150">
    <property type="entry name" value="Vaccinia Virus protein VP39"/>
    <property type="match status" value="1"/>
</dbReference>
<proteinExistence type="predicted"/>
<dbReference type="InterPro" id="IPR010719">
    <property type="entry name" value="MnmM_MeTrfase"/>
</dbReference>
<dbReference type="GO" id="GO:0032259">
    <property type="term" value="P:methylation"/>
    <property type="evidence" value="ECO:0007669"/>
    <property type="project" value="UniProtKB-KW"/>
</dbReference>
<name>A0ABV4D5R3_9LACT</name>
<dbReference type="Pfam" id="PF06962">
    <property type="entry name" value="rRNA_methylase"/>
    <property type="match status" value="1"/>
</dbReference>
<dbReference type="GO" id="GO:0008168">
    <property type="term" value="F:methyltransferase activity"/>
    <property type="evidence" value="ECO:0007669"/>
    <property type="project" value="UniProtKB-KW"/>
</dbReference>
<comment type="caution">
    <text evidence="1">The sequence shown here is derived from an EMBL/GenBank/DDBJ whole genome shotgun (WGS) entry which is preliminary data.</text>
</comment>
<dbReference type="EMBL" id="JBCLSH010000042">
    <property type="protein sequence ID" value="MEY8444344.1"/>
    <property type="molecule type" value="Genomic_DNA"/>
</dbReference>
<organism evidence="1 2">
    <name type="scientific">Lactococcus ileimucosae</name>
    <dbReference type="NCBI Taxonomy" id="2941329"/>
    <lineage>
        <taxon>Bacteria</taxon>
        <taxon>Bacillati</taxon>
        <taxon>Bacillota</taxon>
        <taxon>Bacilli</taxon>
        <taxon>Lactobacillales</taxon>
        <taxon>Streptococcaceae</taxon>
        <taxon>Lactococcus</taxon>
    </lineage>
</organism>
<reference evidence="1 2" key="1">
    <citation type="submission" date="2024-03" db="EMBL/GenBank/DDBJ databases">
        <title>Mouse gut bacterial collection (mGBC) of GemPharmatech.</title>
        <authorList>
            <person name="He Y."/>
            <person name="Dong L."/>
            <person name="Wu D."/>
            <person name="Gao X."/>
            <person name="Lin Z."/>
        </authorList>
    </citation>
    <scope>NUCLEOTIDE SEQUENCE [LARGE SCALE GENOMIC DNA]</scope>
    <source>
        <strain evidence="1 2">61-15</strain>
    </source>
</reference>
<keyword evidence="1" id="KW-0808">Transferase</keyword>
<dbReference type="RefSeq" id="WP_369948756.1">
    <property type="nucleotide sequence ID" value="NZ_JBCLSH010000042.1"/>
</dbReference>
<evidence type="ECO:0000313" key="1">
    <source>
        <dbReference type="EMBL" id="MEY8444344.1"/>
    </source>
</evidence>
<accession>A0ABV4D5R3</accession>
<evidence type="ECO:0000313" key="2">
    <source>
        <dbReference type="Proteomes" id="UP001565283"/>
    </source>
</evidence>
<dbReference type="EC" id="2.1.1.-" evidence="1"/>
<protein>
    <submittedName>
        <fullName evidence="1">Class I SAM-dependent methyltransferase</fullName>
        <ecNumber evidence="1">2.1.1.-</ecNumber>
    </submittedName>
</protein>
<sequence>MLKPIEMSHYMLAEIIKADDTVIDATMGNGWDTAFLAALTNNVYAFDIQQEALYSTRKLLQARDLQAKLILDGHENIDKYVSEPVKAAIFNLGYLPRADKSIITRPTTTLKALEILKEKLLPQGRIMLVIYYGHEGGEDEKAAVINWVSALPQSEWQVMRYEPLNQIHKPPFLVCIEKI</sequence>
<dbReference type="PANTHER" id="PTHR35276">
    <property type="entry name" value="S-ADENOSYL-L-METHIONINE-DEPENDENT METHYLTRANSFERASES SUPERFAMILY PROTEIN"/>
    <property type="match status" value="1"/>
</dbReference>
<keyword evidence="2" id="KW-1185">Reference proteome</keyword>
<gene>
    <name evidence="1" type="ORF">AALA52_08900</name>
</gene>
<dbReference type="SUPFAM" id="SSF53335">
    <property type="entry name" value="S-adenosyl-L-methionine-dependent methyltransferases"/>
    <property type="match status" value="1"/>
</dbReference>
<dbReference type="InterPro" id="IPR029063">
    <property type="entry name" value="SAM-dependent_MTases_sf"/>
</dbReference>